<keyword evidence="3" id="KW-1185">Reference proteome</keyword>
<gene>
    <name evidence="2" type="ORF">L345_07890</name>
</gene>
<organism evidence="2 3">
    <name type="scientific">Ophiophagus hannah</name>
    <name type="common">King cobra</name>
    <name type="synonym">Naja hannah</name>
    <dbReference type="NCBI Taxonomy" id="8665"/>
    <lineage>
        <taxon>Eukaryota</taxon>
        <taxon>Metazoa</taxon>
        <taxon>Chordata</taxon>
        <taxon>Craniata</taxon>
        <taxon>Vertebrata</taxon>
        <taxon>Euteleostomi</taxon>
        <taxon>Lepidosauria</taxon>
        <taxon>Squamata</taxon>
        <taxon>Bifurcata</taxon>
        <taxon>Unidentata</taxon>
        <taxon>Episquamata</taxon>
        <taxon>Toxicofera</taxon>
        <taxon>Serpentes</taxon>
        <taxon>Colubroidea</taxon>
        <taxon>Elapidae</taxon>
        <taxon>Elapinae</taxon>
        <taxon>Ophiophagus</taxon>
    </lineage>
</organism>
<feature type="region of interest" description="Disordered" evidence="1">
    <location>
        <begin position="1"/>
        <end position="71"/>
    </location>
</feature>
<name>V8NVR1_OPHHA</name>
<proteinExistence type="predicted"/>
<comment type="caution">
    <text evidence="2">The sequence shown here is derived from an EMBL/GenBank/DDBJ whole genome shotgun (WGS) entry which is preliminary data.</text>
</comment>
<dbReference type="AlphaFoldDB" id="V8NVR1"/>
<feature type="compositionally biased region" description="Basic residues" evidence="1">
    <location>
        <begin position="1"/>
        <end position="10"/>
    </location>
</feature>
<sequence>MRRRRRRRRSQASPALPSTSPKNKLARKIRTQLPISMNNGAGSCPGHPSTAGISHGFKAPGQAGESSSRRKTWLEIMEHKTMDDPQGLLDTFSGMTLAHLIKKNLSEIHLLPNEPPSLFGDFSLEKVGRQNCGPA</sequence>
<evidence type="ECO:0000256" key="1">
    <source>
        <dbReference type="SAM" id="MobiDB-lite"/>
    </source>
</evidence>
<dbReference type="EMBL" id="AZIM01001593">
    <property type="protein sequence ID" value="ETE66334.1"/>
    <property type="molecule type" value="Genomic_DNA"/>
</dbReference>
<reference evidence="2 3" key="1">
    <citation type="journal article" date="2013" name="Proc. Natl. Acad. Sci. U.S.A.">
        <title>The king cobra genome reveals dynamic gene evolution and adaptation in the snake venom system.</title>
        <authorList>
            <person name="Vonk F.J."/>
            <person name="Casewell N.R."/>
            <person name="Henkel C.V."/>
            <person name="Heimberg A.M."/>
            <person name="Jansen H.J."/>
            <person name="McCleary R.J."/>
            <person name="Kerkkamp H.M."/>
            <person name="Vos R.A."/>
            <person name="Guerreiro I."/>
            <person name="Calvete J.J."/>
            <person name="Wuster W."/>
            <person name="Woods A.E."/>
            <person name="Logan J.M."/>
            <person name="Harrison R.A."/>
            <person name="Castoe T.A."/>
            <person name="de Koning A.P."/>
            <person name="Pollock D.D."/>
            <person name="Yandell M."/>
            <person name="Calderon D."/>
            <person name="Renjifo C."/>
            <person name="Currier R.B."/>
            <person name="Salgado D."/>
            <person name="Pla D."/>
            <person name="Sanz L."/>
            <person name="Hyder A.S."/>
            <person name="Ribeiro J.M."/>
            <person name="Arntzen J.W."/>
            <person name="van den Thillart G.E."/>
            <person name="Boetzer M."/>
            <person name="Pirovano W."/>
            <person name="Dirks R.P."/>
            <person name="Spaink H.P."/>
            <person name="Duboule D."/>
            <person name="McGlinn E."/>
            <person name="Kini R.M."/>
            <person name="Richardson M.K."/>
        </authorList>
    </citation>
    <scope>NUCLEOTIDE SEQUENCE</scope>
    <source>
        <tissue evidence="2">Blood</tissue>
    </source>
</reference>
<evidence type="ECO:0000313" key="2">
    <source>
        <dbReference type="EMBL" id="ETE66334.1"/>
    </source>
</evidence>
<feature type="non-terminal residue" evidence="2">
    <location>
        <position position="1"/>
    </location>
</feature>
<evidence type="ECO:0000313" key="3">
    <source>
        <dbReference type="Proteomes" id="UP000018936"/>
    </source>
</evidence>
<accession>V8NVR1</accession>
<feature type="compositionally biased region" description="Polar residues" evidence="1">
    <location>
        <begin position="11"/>
        <end position="22"/>
    </location>
</feature>
<protein>
    <submittedName>
        <fullName evidence="2">Uncharacterized protein</fullName>
    </submittedName>
</protein>
<dbReference type="Proteomes" id="UP000018936">
    <property type="component" value="Unassembled WGS sequence"/>
</dbReference>